<evidence type="ECO:0000256" key="6">
    <source>
        <dbReference type="ARBA" id="ARBA00022741"/>
    </source>
</evidence>
<evidence type="ECO:0000256" key="10">
    <source>
        <dbReference type="ARBA" id="ARBA00023136"/>
    </source>
</evidence>
<accession>A0AAN8XSK8</accession>
<dbReference type="PANTHER" id="PTHR45627">
    <property type="entry name" value="ADENYLATE CYCLASE TYPE 1"/>
    <property type="match status" value="1"/>
</dbReference>
<evidence type="ECO:0000313" key="14">
    <source>
        <dbReference type="Proteomes" id="UP001381693"/>
    </source>
</evidence>
<dbReference type="EMBL" id="JAXCGZ010003068">
    <property type="protein sequence ID" value="KAK7083434.1"/>
    <property type="molecule type" value="Genomic_DNA"/>
</dbReference>
<dbReference type="GO" id="GO:0005524">
    <property type="term" value="F:ATP binding"/>
    <property type="evidence" value="ECO:0007669"/>
    <property type="project" value="UniProtKB-KW"/>
</dbReference>
<feature type="non-terminal residue" evidence="13">
    <location>
        <position position="85"/>
    </location>
</feature>
<keyword evidence="11 13" id="KW-0456">Lyase</keyword>
<reference evidence="13 14" key="1">
    <citation type="submission" date="2023-11" db="EMBL/GenBank/DDBJ databases">
        <title>Halocaridina rubra genome assembly.</title>
        <authorList>
            <person name="Smith C."/>
        </authorList>
    </citation>
    <scope>NUCLEOTIDE SEQUENCE [LARGE SCALE GENOMIC DNA]</scope>
    <source>
        <strain evidence="13">EP-1</strain>
        <tissue evidence="13">Whole</tissue>
    </source>
</reference>
<dbReference type="CDD" id="cd07302">
    <property type="entry name" value="CHD"/>
    <property type="match status" value="1"/>
</dbReference>
<name>A0AAN8XSK8_HALRR</name>
<dbReference type="Pfam" id="PF00211">
    <property type="entry name" value="Guanylate_cyc"/>
    <property type="match status" value="1"/>
</dbReference>
<dbReference type="InterPro" id="IPR029787">
    <property type="entry name" value="Nucleotide_cyclase"/>
</dbReference>
<evidence type="ECO:0000259" key="12">
    <source>
        <dbReference type="PROSITE" id="PS50125"/>
    </source>
</evidence>
<keyword evidence="4" id="KW-0812">Transmembrane</keyword>
<dbReference type="PANTHER" id="PTHR45627:SF12">
    <property type="entry name" value="ADENYLATE CYCLASE TYPE 2"/>
    <property type="match status" value="1"/>
</dbReference>
<evidence type="ECO:0000256" key="8">
    <source>
        <dbReference type="ARBA" id="ARBA00022842"/>
    </source>
</evidence>
<keyword evidence="6" id="KW-0547">Nucleotide-binding</keyword>
<comment type="catalytic activity">
    <reaction evidence="1">
        <text>ATP = 3',5'-cyclic AMP + diphosphate</text>
        <dbReference type="Rhea" id="RHEA:15389"/>
        <dbReference type="ChEBI" id="CHEBI:30616"/>
        <dbReference type="ChEBI" id="CHEBI:33019"/>
        <dbReference type="ChEBI" id="CHEBI:58165"/>
        <dbReference type="EC" id="4.6.1.1"/>
    </reaction>
</comment>
<dbReference type="GO" id="GO:0007193">
    <property type="term" value="P:adenylate cyclase-inhibiting G protein-coupled receptor signaling pathway"/>
    <property type="evidence" value="ECO:0007669"/>
    <property type="project" value="TreeGrafter"/>
</dbReference>
<comment type="caution">
    <text evidence="13">The sequence shown here is derived from an EMBL/GenBank/DDBJ whole genome shotgun (WGS) entry which is preliminary data.</text>
</comment>
<keyword evidence="5" id="KW-0479">Metal-binding</keyword>
<evidence type="ECO:0000256" key="3">
    <source>
        <dbReference type="ARBA" id="ARBA00012201"/>
    </source>
</evidence>
<dbReference type="GO" id="GO:0007189">
    <property type="term" value="P:adenylate cyclase-activating G protein-coupled receptor signaling pathway"/>
    <property type="evidence" value="ECO:0007669"/>
    <property type="project" value="TreeGrafter"/>
</dbReference>
<dbReference type="SUPFAM" id="SSF55073">
    <property type="entry name" value="Nucleotide cyclase"/>
    <property type="match status" value="1"/>
</dbReference>
<keyword evidence="9" id="KW-1133">Transmembrane helix</keyword>
<dbReference type="Proteomes" id="UP001381693">
    <property type="component" value="Unassembled WGS sequence"/>
</dbReference>
<keyword evidence="14" id="KW-1185">Reference proteome</keyword>
<organism evidence="13 14">
    <name type="scientific">Halocaridina rubra</name>
    <name type="common">Hawaiian red shrimp</name>
    <dbReference type="NCBI Taxonomy" id="373956"/>
    <lineage>
        <taxon>Eukaryota</taxon>
        <taxon>Metazoa</taxon>
        <taxon>Ecdysozoa</taxon>
        <taxon>Arthropoda</taxon>
        <taxon>Crustacea</taxon>
        <taxon>Multicrustacea</taxon>
        <taxon>Malacostraca</taxon>
        <taxon>Eumalacostraca</taxon>
        <taxon>Eucarida</taxon>
        <taxon>Decapoda</taxon>
        <taxon>Pleocyemata</taxon>
        <taxon>Caridea</taxon>
        <taxon>Atyoidea</taxon>
        <taxon>Atyidae</taxon>
        <taxon>Halocaridina</taxon>
    </lineage>
</organism>
<keyword evidence="8" id="KW-0460">Magnesium</keyword>
<dbReference type="GO" id="GO:0004016">
    <property type="term" value="F:adenylate cyclase activity"/>
    <property type="evidence" value="ECO:0007669"/>
    <property type="project" value="UniProtKB-EC"/>
</dbReference>
<evidence type="ECO:0000256" key="2">
    <source>
        <dbReference type="ARBA" id="ARBA00004141"/>
    </source>
</evidence>
<evidence type="ECO:0000256" key="11">
    <source>
        <dbReference type="ARBA" id="ARBA00023239"/>
    </source>
</evidence>
<evidence type="ECO:0000256" key="1">
    <source>
        <dbReference type="ARBA" id="ARBA00001593"/>
    </source>
</evidence>
<dbReference type="PROSITE" id="PS50125">
    <property type="entry name" value="GUANYLATE_CYCLASE_2"/>
    <property type="match status" value="1"/>
</dbReference>
<dbReference type="GO" id="GO:0006171">
    <property type="term" value="P:cAMP biosynthetic process"/>
    <property type="evidence" value="ECO:0007669"/>
    <property type="project" value="TreeGrafter"/>
</dbReference>
<evidence type="ECO:0000256" key="7">
    <source>
        <dbReference type="ARBA" id="ARBA00022840"/>
    </source>
</evidence>
<evidence type="ECO:0000313" key="13">
    <source>
        <dbReference type="EMBL" id="KAK7083434.1"/>
    </source>
</evidence>
<proteinExistence type="predicted"/>
<dbReference type="GO" id="GO:0046872">
    <property type="term" value="F:metal ion binding"/>
    <property type="evidence" value="ECO:0007669"/>
    <property type="project" value="UniProtKB-KW"/>
</dbReference>
<feature type="domain" description="Guanylate cyclase" evidence="12">
    <location>
        <begin position="3"/>
        <end position="85"/>
    </location>
</feature>
<evidence type="ECO:0000256" key="9">
    <source>
        <dbReference type="ARBA" id="ARBA00022989"/>
    </source>
</evidence>
<dbReference type="GO" id="GO:0035556">
    <property type="term" value="P:intracellular signal transduction"/>
    <property type="evidence" value="ECO:0007669"/>
    <property type="project" value="InterPro"/>
</dbReference>
<sequence>MVSILYADIVNFTPLTTKLPVDQLVEMLNDLFGKFDHVSEENNCLRIKILGDCYYCVSGVPEYTDRHANNCVQVGLKMIDIIRDV</sequence>
<protein>
    <recommendedName>
        <fullName evidence="3">adenylate cyclase</fullName>
        <ecNumber evidence="3">4.6.1.1</ecNumber>
    </recommendedName>
</protein>
<keyword evidence="7" id="KW-0067">ATP-binding</keyword>
<comment type="subcellular location">
    <subcellularLocation>
        <location evidence="2">Membrane</location>
        <topology evidence="2">Multi-pass membrane protein</topology>
    </subcellularLocation>
</comment>
<evidence type="ECO:0000256" key="4">
    <source>
        <dbReference type="ARBA" id="ARBA00022692"/>
    </source>
</evidence>
<evidence type="ECO:0000256" key="5">
    <source>
        <dbReference type="ARBA" id="ARBA00022723"/>
    </source>
</evidence>
<keyword evidence="10" id="KW-0472">Membrane</keyword>
<dbReference type="AlphaFoldDB" id="A0AAN8XSK8"/>
<gene>
    <name evidence="13" type="primary">AC76E</name>
    <name evidence="13" type="ORF">SK128_015748</name>
</gene>
<dbReference type="EC" id="4.6.1.1" evidence="3"/>
<dbReference type="Gene3D" id="3.30.70.1230">
    <property type="entry name" value="Nucleotide cyclase"/>
    <property type="match status" value="1"/>
</dbReference>
<dbReference type="GO" id="GO:0005886">
    <property type="term" value="C:plasma membrane"/>
    <property type="evidence" value="ECO:0007669"/>
    <property type="project" value="TreeGrafter"/>
</dbReference>
<dbReference type="InterPro" id="IPR001054">
    <property type="entry name" value="A/G_cyclase"/>
</dbReference>